<organism evidence="3 4">
    <name type="scientific">Angomonas deanei</name>
    <dbReference type="NCBI Taxonomy" id="59799"/>
    <lineage>
        <taxon>Eukaryota</taxon>
        <taxon>Discoba</taxon>
        <taxon>Euglenozoa</taxon>
        <taxon>Kinetoplastea</taxon>
        <taxon>Metakinetoplastina</taxon>
        <taxon>Trypanosomatida</taxon>
        <taxon>Trypanosomatidae</taxon>
        <taxon>Strigomonadinae</taxon>
        <taxon>Angomonas</taxon>
    </lineage>
</organism>
<feature type="compositionally biased region" description="Basic residues" evidence="1">
    <location>
        <begin position="253"/>
        <end position="264"/>
    </location>
</feature>
<sequence>MSPLRQYCQSSLPHLKVDQRFGKVGQPQTAIANFIVAPIITTYRPRHFHDLSPGDLLEFHYELSLVLTKGIEGVDKIMIGYGPMWKRYAVPYFYLHCKDYAQQVKRLCPEEIPNSRAEAIYESDIVKNITDIVLVVEQLEVLNNISFLEALRRRVDLSALYDTFQLFFEPIENYTIEITNLNSVPSQFYIKASMTELAQKPQPIVLHGDPNIWEELPTVSRVVVVDEANHHNNHNSHNEKETPYYTENPSTGGRRKGGKKKRNNNHNNNMLMVVVPVLLSAVCIATTAAIVLAKEKRK</sequence>
<reference evidence="3 4" key="1">
    <citation type="submission" date="2020-08" db="EMBL/GenBank/DDBJ databases">
        <authorList>
            <person name="Newling K."/>
            <person name="Davey J."/>
            <person name="Forrester S."/>
        </authorList>
    </citation>
    <scope>NUCLEOTIDE SEQUENCE [LARGE SCALE GENOMIC DNA]</scope>
    <source>
        <strain evidence="4">Crithidia deanei Carvalho (ATCC PRA-265)</strain>
    </source>
</reference>
<feature type="region of interest" description="Disordered" evidence="1">
    <location>
        <begin position="231"/>
        <end position="267"/>
    </location>
</feature>
<feature type="transmembrane region" description="Helical" evidence="2">
    <location>
        <begin position="270"/>
        <end position="293"/>
    </location>
</feature>
<proteinExistence type="predicted"/>
<protein>
    <submittedName>
        <fullName evidence="3">Uncharacterized protein</fullName>
    </submittedName>
</protein>
<evidence type="ECO:0000313" key="3">
    <source>
        <dbReference type="EMBL" id="CAD2221264.1"/>
    </source>
</evidence>
<keyword evidence="2" id="KW-1133">Transmembrane helix</keyword>
<dbReference type="Proteomes" id="UP000515908">
    <property type="component" value="Chromosome 20"/>
</dbReference>
<dbReference type="AlphaFoldDB" id="A0A7G2CQK3"/>
<keyword evidence="4" id="KW-1185">Reference proteome</keyword>
<gene>
    <name evidence="3" type="ORF">ADEAN_000879600</name>
</gene>
<dbReference type="EMBL" id="LR877164">
    <property type="protein sequence ID" value="CAD2221264.1"/>
    <property type="molecule type" value="Genomic_DNA"/>
</dbReference>
<evidence type="ECO:0000313" key="4">
    <source>
        <dbReference type="Proteomes" id="UP000515908"/>
    </source>
</evidence>
<evidence type="ECO:0000256" key="1">
    <source>
        <dbReference type="SAM" id="MobiDB-lite"/>
    </source>
</evidence>
<dbReference type="VEuPathDB" id="TriTrypDB:ADEAN_000879600"/>
<evidence type="ECO:0000256" key="2">
    <source>
        <dbReference type="SAM" id="Phobius"/>
    </source>
</evidence>
<accession>A0A7G2CQK3</accession>
<name>A0A7G2CQK3_9TRYP</name>
<keyword evidence="2" id="KW-0812">Transmembrane</keyword>
<keyword evidence="2" id="KW-0472">Membrane</keyword>
<dbReference type="OrthoDB" id="245339at2759"/>